<dbReference type="EMBL" id="BAABIP010000007">
    <property type="protein sequence ID" value="GAA4763412.1"/>
    <property type="molecule type" value="Genomic_DNA"/>
</dbReference>
<dbReference type="Pfam" id="PF03534">
    <property type="entry name" value="SpvB"/>
    <property type="match status" value="1"/>
</dbReference>
<comment type="subcellular location">
    <subcellularLocation>
        <location evidence="1">Secreted</location>
    </subcellularLocation>
</comment>
<dbReference type="Gene3D" id="2.180.10.10">
    <property type="entry name" value="RHS repeat-associated core"/>
    <property type="match status" value="2"/>
</dbReference>
<dbReference type="NCBIfam" id="TIGR03696">
    <property type="entry name" value="Rhs_assc_core"/>
    <property type="match status" value="1"/>
</dbReference>
<dbReference type="SUPFAM" id="SSF69318">
    <property type="entry name" value="Integrin alpha N-terminal domain"/>
    <property type="match status" value="1"/>
</dbReference>
<dbReference type="RefSeq" id="WP_264543732.1">
    <property type="nucleotide sequence ID" value="NZ_BAABIP010000007.1"/>
</dbReference>
<evidence type="ECO:0000256" key="6">
    <source>
        <dbReference type="SAM" id="SignalP"/>
    </source>
</evidence>
<dbReference type="Pfam" id="PF13517">
    <property type="entry name" value="FG-GAP_3"/>
    <property type="match status" value="1"/>
</dbReference>
<comment type="caution">
    <text evidence="7">The sequence shown here is derived from an EMBL/GenBank/DDBJ whole genome shotgun (WGS) entry which is preliminary data.</text>
</comment>
<evidence type="ECO:0000256" key="2">
    <source>
        <dbReference type="ARBA" id="ARBA00022525"/>
    </source>
</evidence>
<keyword evidence="4" id="KW-0843">Virulence</keyword>
<dbReference type="Proteomes" id="UP001500141">
    <property type="component" value="Unassembled WGS sequence"/>
</dbReference>
<proteinExistence type="predicted"/>
<keyword evidence="3 6" id="KW-0732">Signal</keyword>
<dbReference type="InterPro" id="IPR022385">
    <property type="entry name" value="Rhs_assc_core"/>
</dbReference>
<keyword evidence="8" id="KW-1185">Reference proteome</keyword>
<feature type="signal peptide" evidence="6">
    <location>
        <begin position="1"/>
        <end position="18"/>
    </location>
</feature>
<dbReference type="InterPro" id="IPR013517">
    <property type="entry name" value="FG-GAP"/>
</dbReference>
<dbReference type="InterPro" id="IPR003284">
    <property type="entry name" value="Sal_SpvB"/>
</dbReference>
<feature type="chain" id="PRO_5045081017" description="RHS repeat-associated protein" evidence="6">
    <location>
        <begin position="19"/>
        <end position="2098"/>
    </location>
</feature>
<protein>
    <recommendedName>
        <fullName evidence="9">RHS repeat-associated protein</fullName>
    </recommendedName>
</protein>
<gene>
    <name evidence="7" type="ORF">GCM10023230_11090</name>
</gene>
<name>A0ABP8ZR00_9FLAO</name>
<feature type="region of interest" description="Disordered" evidence="5">
    <location>
        <begin position="27"/>
        <end position="53"/>
    </location>
</feature>
<sequence length="2098" mass="235176">MKRIYILFLFLTFNVLFAQNNRQQNTNRLPDDPIIIDPEEPTDPTDPSLAGEVGETKGELSVSLAGAAMYNVSIMVPPGINGVEPKIGLSYNSQAGVGLAGFGWNISGLSSITRIPATIFHDGFNDPVDLDSNDRFALDGQRLILTGGTYGAVGSTYTTENFSNLKITLKSANSSFYNIENGSAIQIYSKLTFKVEYPDGSIAYYGNSLDSSTSVISGITSWENPQGLKVNYTYANSTEYLYVASIKYGSKASTTGINEIQFVYKDRINAEQSYTRTILINNNKLLSEIKVLGNNYGFRSYTLNYDITTGYELLRTIQEKSGINSSFLRPIYFTYDISTDNNTIQNIGGRNIYSDRFFRDFDIGDFDGNGTFDAINYWSYNNTLNFVNNFSDSVTLTEQNLSLSGLFVANPEAKFRAINNFEYGVTGVKKSNKSAICAVVMDKIQQKIYFKIFTKNSSGLVLNETKELDETGTDFSSYQYYSASSFWKFGDFNGDGISDFIHYNSQLKKIKFVNLDNRMTTNYVVNLGTLDLEKYREVRYGDFNGDGKTDFIVISSSGDYSKLTLYTLDKTNTSIEKLLEMNIESIYPKNNPPYGRTILQGDFNGDGKLDLWFTKAKQILYYTANTFTMETDNTVMPDDDNTYAITADIDKDNKTDVVIVSKKLTYVSSHTAYACDFGPMSIEYYQQNCPYTYTVDKYSYDVQINTLIRRGKSWRSNQYTYLTGGVEYSNQQPSSLSPIFVDINKNSQKNTLTLCSGSNYLRYLDLSKLYSEKTLVSVERNNKIQNITYKKLSDTNVYTSVTATEDFPNYDMPSVDTYKVVSKISDNSSGTIKTQEFKYYGGVSNLEGLGFLGFKGVSRTNWHSSSSQIISNISKIDISKRGAVIDNFSVLGDINPDFNLTVGTPFISRTQTFYNNEDTVYENPLLSNKVYNLKATLIKNFNGLESTSIETAKKYNVYNSIVEVTTNYKNGATTDKTVVVNNVYSGVSSNPYMVDKLTQSNSLSTVFPSGDTFSTEEQYSYNVNLLTQIKKKGDGTDYITEDNQYDPFGNIKTKTISASGVATRVNSFEYDASGRFLTKKTDIEGFITNYTYNNFGLLLTESFPTLTTTSLKNQYTYDAWGKLISKKDFYNKITTYAYQNTFDGGYSKETTYPSGAYSKITYNLLGLEVRNEVKDINGNLSFVDTNYDIDNKIIYKSQPHNGVANVWNEIQYDAYGRVTQTSNLKSGASPGKVTVYNYPLGTTTVTENDGVKFKTTTKNSLDQIISLTETPGGTINYSYFPNGNLKSTNCNGATILIIQDGWGRKKELNDPSAGNRKYEYNNYGELTKEEVVGKGEIIYNLNGVGKLLTKTIKDASGGVKSLSTYTYDPTNKIIKTIRLDDYANSTFSTNSFQYDSFNNVIEDSEELSGKAKFKKNITYDSFGRKSNTIYTVENSLDNKKSTKSITHTYKNGFEWQLIDNATGLPIWETKTTNPNGQILTASLGNGINITNAYDIYGFPTQNKHDKSSTNIMTLNNTFDPVSGNLTYRSNNMFGSWDETLAYDNADRLTSYKDGLNYQTQSYNNNGTISNNAIGSYAYSNSAKPYQTTSVTPLNQDLAQGYLAYYGARTQNITYNIFKAPEKIDEASKEIIDFEYNAFNNRSAMCYGSLDPNKVLRPYKKYYSADGSMEIRIKTSAPASIELVTYIGGNAYNAPAFVSSDGTTQKTYYFHKDYQGTIVGISDNLGTIVEKRMFDVWGEMIKYQKGITTTIPFDTGTMLSDRGYTGHEHLQGVNLINMNGRIYDFKFHRFLQPDNNIQDPYNTQNYNRYAYVMNNPTRYTDESGETWGAFFGWLAGAIFSTYVHGGQATGNPNPLEWNAGQWGSAVSSAVAPTVFSYASNAATDSVNGYITSYGQPTAAQQEYMNNNPIVNVAESHGYISSRIGSSNNVIISNETNREEFEVLASIDLPKVYQRDKNTGFNSDPSSTCAYDCKRSIDKFYFKKEVYDEAFFNSAENGTNTFFTTRDFLKNEGYNVSKFTRGVNLASLANSIKANQITMIQWIPPTLEGSGWTHASLVKSVERGLQSGQYRIGIMDPAGYRSYIYQNEFNIIKTLLTIWK</sequence>
<evidence type="ECO:0000256" key="1">
    <source>
        <dbReference type="ARBA" id="ARBA00004613"/>
    </source>
</evidence>
<evidence type="ECO:0000313" key="7">
    <source>
        <dbReference type="EMBL" id="GAA4763412.1"/>
    </source>
</evidence>
<accession>A0ABP8ZR00</accession>
<organism evidence="7 8">
    <name type="scientific">Flavobacterium hankyongi</name>
    <dbReference type="NCBI Taxonomy" id="1176532"/>
    <lineage>
        <taxon>Bacteria</taxon>
        <taxon>Pseudomonadati</taxon>
        <taxon>Bacteroidota</taxon>
        <taxon>Flavobacteriia</taxon>
        <taxon>Flavobacteriales</taxon>
        <taxon>Flavobacteriaceae</taxon>
        <taxon>Flavobacterium</taxon>
    </lineage>
</organism>
<evidence type="ECO:0008006" key="9">
    <source>
        <dbReference type="Google" id="ProtNLM"/>
    </source>
</evidence>
<evidence type="ECO:0000256" key="5">
    <source>
        <dbReference type="SAM" id="MobiDB-lite"/>
    </source>
</evidence>
<evidence type="ECO:0000256" key="3">
    <source>
        <dbReference type="ARBA" id="ARBA00022729"/>
    </source>
</evidence>
<evidence type="ECO:0000313" key="8">
    <source>
        <dbReference type="Proteomes" id="UP001500141"/>
    </source>
</evidence>
<dbReference type="Gene3D" id="2.40.128.340">
    <property type="match status" value="1"/>
</dbReference>
<keyword evidence="2" id="KW-0964">Secreted</keyword>
<dbReference type="InterPro" id="IPR028994">
    <property type="entry name" value="Integrin_alpha_N"/>
</dbReference>
<evidence type="ECO:0000256" key="4">
    <source>
        <dbReference type="ARBA" id="ARBA00023026"/>
    </source>
</evidence>
<reference evidence="8" key="1">
    <citation type="journal article" date="2019" name="Int. J. Syst. Evol. Microbiol.">
        <title>The Global Catalogue of Microorganisms (GCM) 10K type strain sequencing project: providing services to taxonomists for standard genome sequencing and annotation.</title>
        <authorList>
            <consortium name="The Broad Institute Genomics Platform"/>
            <consortium name="The Broad Institute Genome Sequencing Center for Infectious Disease"/>
            <person name="Wu L."/>
            <person name="Ma J."/>
        </authorList>
    </citation>
    <scope>NUCLEOTIDE SEQUENCE [LARGE SCALE GENOMIC DNA]</scope>
    <source>
        <strain evidence="8">JCM 18198</strain>
    </source>
</reference>